<protein>
    <recommendedName>
        <fullName evidence="3">Transcriptional regulator</fullName>
    </recommendedName>
</protein>
<organism evidence="1 2">
    <name type="scientific">Aerophototrophica crusticola</name>
    <dbReference type="NCBI Taxonomy" id="1709002"/>
    <lineage>
        <taxon>Bacteria</taxon>
        <taxon>Pseudomonadati</taxon>
        <taxon>Pseudomonadota</taxon>
        <taxon>Alphaproteobacteria</taxon>
        <taxon>Rhodospirillales</taxon>
        <taxon>Rhodospirillaceae</taxon>
        <taxon>Aerophototrophica</taxon>
    </lineage>
</organism>
<keyword evidence="2" id="KW-1185">Reference proteome</keyword>
<proteinExistence type="predicted"/>
<evidence type="ECO:0000313" key="2">
    <source>
        <dbReference type="Proteomes" id="UP000501891"/>
    </source>
</evidence>
<sequence length="103" mass="11419">MNPRFVWLDALMSLAEGRLLTKGGETALAYHLHGVPNVVHVFDDLLRHGWIAPVDPHGRRYALTAEGAEALREGAEWYRAQPTWVRLLRPKPGLGRVVGAMAA</sequence>
<reference evidence="1" key="1">
    <citation type="submission" date="2020-04" db="EMBL/GenBank/DDBJ databases">
        <title>A desert anoxygenic phototrophic bacterium fixes CO2 using RubisCO under aerobic conditions.</title>
        <authorList>
            <person name="Tang K."/>
        </authorList>
    </citation>
    <scope>NUCLEOTIDE SEQUENCE [LARGE SCALE GENOMIC DNA]</scope>
    <source>
        <strain evidence="1">MIMtkB3</strain>
    </source>
</reference>
<accession>A0A858RBC3</accession>
<evidence type="ECO:0008006" key="3">
    <source>
        <dbReference type="Google" id="ProtNLM"/>
    </source>
</evidence>
<dbReference type="AlphaFoldDB" id="A0A858RBC3"/>
<dbReference type="Proteomes" id="UP000501891">
    <property type="component" value="Chromosome"/>
</dbReference>
<name>A0A858RBC3_9PROT</name>
<gene>
    <name evidence="1" type="ORF">HHL28_17645</name>
</gene>
<evidence type="ECO:0000313" key="1">
    <source>
        <dbReference type="EMBL" id="QJE74641.1"/>
    </source>
</evidence>
<dbReference type="KEGG" id="acru:HHL28_17645"/>
<dbReference type="EMBL" id="CP051775">
    <property type="protein sequence ID" value="QJE74641.1"/>
    <property type="molecule type" value="Genomic_DNA"/>
</dbReference>